<dbReference type="Gene3D" id="3.30.565.10">
    <property type="entry name" value="Histidine kinase-like ATPase, C-terminal domain"/>
    <property type="match status" value="1"/>
</dbReference>
<feature type="transmembrane region" description="Helical" evidence="10">
    <location>
        <begin position="24"/>
        <end position="47"/>
    </location>
</feature>
<dbReference type="InterPro" id="IPR036890">
    <property type="entry name" value="HATPase_C_sf"/>
</dbReference>
<comment type="catalytic activity">
    <reaction evidence="1">
        <text>ATP + protein L-histidine = ADP + protein N-phospho-L-histidine.</text>
        <dbReference type="EC" id="2.7.13.3"/>
    </reaction>
</comment>
<dbReference type="GO" id="GO:0000155">
    <property type="term" value="F:phosphorelay sensor kinase activity"/>
    <property type="evidence" value="ECO:0007669"/>
    <property type="project" value="InterPro"/>
</dbReference>
<evidence type="ECO:0000313" key="13">
    <source>
        <dbReference type="Proteomes" id="UP000769766"/>
    </source>
</evidence>
<dbReference type="InterPro" id="IPR003594">
    <property type="entry name" value="HATPase_dom"/>
</dbReference>
<dbReference type="Pfam" id="PF00512">
    <property type="entry name" value="HisKA"/>
    <property type="match status" value="1"/>
</dbReference>
<dbReference type="Gene3D" id="1.10.287.130">
    <property type="match status" value="1"/>
</dbReference>
<evidence type="ECO:0000313" key="12">
    <source>
        <dbReference type="EMBL" id="MBI2876028.1"/>
    </source>
</evidence>
<evidence type="ECO:0000256" key="8">
    <source>
        <dbReference type="ARBA" id="ARBA00023012"/>
    </source>
</evidence>
<dbReference type="SUPFAM" id="SSF55874">
    <property type="entry name" value="ATPase domain of HSP90 chaperone/DNA topoisomerase II/histidine kinase"/>
    <property type="match status" value="1"/>
</dbReference>
<dbReference type="SUPFAM" id="SSF47384">
    <property type="entry name" value="Homodimeric domain of signal transducing histidine kinase"/>
    <property type="match status" value="1"/>
</dbReference>
<evidence type="ECO:0000256" key="3">
    <source>
        <dbReference type="ARBA" id="ARBA00022553"/>
    </source>
</evidence>
<keyword evidence="10" id="KW-0812">Transmembrane</keyword>
<dbReference type="InterPro" id="IPR036097">
    <property type="entry name" value="HisK_dim/P_sf"/>
</dbReference>
<keyword evidence="6" id="KW-0418">Kinase</keyword>
<evidence type="ECO:0000256" key="7">
    <source>
        <dbReference type="ARBA" id="ARBA00022840"/>
    </source>
</evidence>
<accession>A0A932FW21</accession>
<dbReference type="Pfam" id="PF02518">
    <property type="entry name" value="HATPase_c"/>
    <property type="match status" value="1"/>
</dbReference>
<dbReference type="AlphaFoldDB" id="A0A932FW21"/>
<protein>
    <recommendedName>
        <fullName evidence="2">histidine kinase</fullName>
        <ecNumber evidence="2">2.7.13.3</ecNumber>
    </recommendedName>
</protein>
<dbReference type="EMBL" id="JACPRF010000125">
    <property type="protein sequence ID" value="MBI2876028.1"/>
    <property type="molecule type" value="Genomic_DNA"/>
</dbReference>
<dbReference type="Proteomes" id="UP000769766">
    <property type="component" value="Unassembled WGS sequence"/>
</dbReference>
<evidence type="ECO:0000256" key="5">
    <source>
        <dbReference type="ARBA" id="ARBA00022741"/>
    </source>
</evidence>
<gene>
    <name evidence="12" type="ORF">HYY20_04030</name>
</gene>
<dbReference type="SMART" id="SM00388">
    <property type="entry name" value="HisKA"/>
    <property type="match status" value="1"/>
</dbReference>
<dbReference type="PANTHER" id="PTHR43065:SF46">
    <property type="entry name" value="C4-DICARBOXYLATE TRANSPORT SENSOR PROTEIN DCTB"/>
    <property type="match status" value="1"/>
</dbReference>
<sequence length="517" mass="58504">MGIKSAVKRSSWLGFFSPERFHLLWYYSVASFIVIAGISFLIGQIFASMEKRELIKRSEAYGQFIATNLNRALYEEFLLPILKAGGKVDLANDLQQRHRLDRVIESHIYGLNLKKVYFYDMQLRIVYSTVSKHIGWVIERGRNSRLDLALGGVPVSFLQPAGRIDEKGVWATEDLLESYYPFRQFDPRTGVWGKQVGVIEVYQNMRHLERQIRAAGHRAIGISLSAMGTLFLVLLGLVKQADRIIRLRTDQLTDAKERLEQRVAERTLEIERAYRELQEAQQQLVRSEKLAALGTLAAGVAHEINNPLSIVAGCAEGLLSRSREENLSRIPEFEDFPSYLRTIEAEAYRCKAITSKLLDFARQSNPRPSRVEIHHLIEETVAAFRQHYPLSRQEIRLDLYPDPIYLWADGHQLRQVIVNLLTNALDALEDGSGEVAISTRVEGEEWWMVFQDTGCGISSDHLSRLFDPFFTTKPPGKGTGLGLSLCYGIIEEHGGRLEASSPGPGKGCSFKVVLNKL</sequence>
<dbReference type="CDD" id="cd00082">
    <property type="entry name" value="HisKA"/>
    <property type="match status" value="1"/>
</dbReference>
<keyword evidence="5" id="KW-0547">Nucleotide-binding</keyword>
<dbReference type="InterPro" id="IPR003661">
    <property type="entry name" value="HisK_dim/P_dom"/>
</dbReference>
<name>A0A932FW21_UNCTE</name>
<evidence type="ECO:0000256" key="4">
    <source>
        <dbReference type="ARBA" id="ARBA00022679"/>
    </source>
</evidence>
<keyword evidence="3" id="KW-0597">Phosphoprotein</keyword>
<dbReference type="PANTHER" id="PTHR43065">
    <property type="entry name" value="SENSOR HISTIDINE KINASE"/>
    <property type="match status" value="1"/>
</dbReference>
<dbReference type="InterPro" id="IPR005467">
    <property type="entry name" value="His_kinase_dom"/>
</dbReference>
<dbReference type="InterPro" id="IPR004358">
    <property type="entry name" value="Sig_transdc_His_kin-like_C"/>
</dbReference>
<feature type="domain" description="Histidine kinase" evidence="11">
    <location>
        <begin position="299"/>
        <end position="517"/>
    </location>
</feature>
<keyword evidence="9" id="KW-0175">Coiled coil</keyword>
<evidence type="ECO:0000256" key="10">
    <source>
        <dbReference type="SAM" id="Phobius"/>
    </source>
</evidence>
<feature type="coiled-coil region" evidence="9">
    <location>
        <begin position="249"/>
        <end position="290"/>
    </location>
</feature>
<comment type="caution">
    <text evidence="12">The sequence shown here is derived from an EMBL/GenBank/DDBJ whole genome shotgun (WGS) entry which is preliminary data.</text>
</comment>
<dbReference type="GO" id="GO:0005524">
    <property type="term" value="F:ATP binding"/>
    <property type="evidence" value="ECO:0007669"/>
    <property type="project" value="UniProtKB-KW"/>
</dbReference>
<keyword evidence="10" id="KW-1133">Transmembrane helix</keyword>
<evidence type="ECO:0000256" key="1">
    <source>
        <dbReference type="ARBA" id="ARBA00000085"/>
    </source>
</evidence>
<dbReference type="SMART" id="SM00387">
    <property type="entry name" value="HATPase_c"/>
    <property type="match status" value="1"/>
</dbReference>
<evidence type="ECO:0000256" key="6">
    <source>
        <dbReference type="ARBA" id="ARBA00022777"/>
    </source>
</evidence>
<reference evidence="12" key="1">
    <citation type="submission" date="2020-07" db="EMBL/GenBank/DDBJ databases">
        <title>Huge and variable diversity of episymbiotic CPR bacteria and DPANN archaea in groundwater ecosystems.</title>
        <authorList>
            <person name="He C.Y."/>
            <person name="Keren R."/>
            <person name="Whittaker M."/>
            <person name="Farag I.F."/>
            <person name="Doudna J."/>
            <person name="Cate J.H.D."/>
            <person name="Banfield J.F."/>
        </authorList>
    </citation>
    <scope>NUCLEOTIDE SEQUENCE</scope>
    <source>
        <strain evidence="12">NC_groundwater_672_Ag_B-0.1um_62_36</strain>
    </source>
</reference>
<dbReference type="PROSITE" id="PS50109">
    <property type="entry name" value="HIS_KIN"/>
    <property type="match status" value="1"/>
</dbReference>
<proteinExistence type="predicted"/>
<dbReference type="PRINTS" id="PR00344">
    <property type="entry name" value="BCTRLSENSOR"/>
</dbReference>
<evidence type="ECO:0000256" key="2">
    <source>
        <dbReference type="ARBA" id="ARBA00012438"/>
    </source>
</evidence>
<evidence type="ECO:0000256" key="9">
    <source>
        <dbReference type="SAM" id="Coils"/>
    </source>
</evidence>
<organism evidence="12 13">
    <name type="scientific">Tectimicrobiota bacterium</name>
    <dbReference type="NCBI Taxonomy" id="2528274"/>
    <lineage>
        <taxon>Bacteria</taxon>
        <taxon>Pseudomonadati</taxon>
        <taxon>Nitrospinota/Tectimicrobiota group</taxon>
        <taxon>Candidatus Tectimicrobiota</taxon>
    </lineage>
</organism>
<feature type="transmembrane region" description="Helical" evidence="10">
    <location>
        <begin position="219"/>
        <end position="238"/>
    </location>
</feature>
<keyword evidence="8" id="KW-0902">Two-component regulatory system</keyword>
<evidence type="ECO:0000259" key="11">
    <source>
        <dbReference type="PROSITE" id="PS50109"/>
    </source>
</evidence>
<dbReference type="EC" id="2.7.13.3" evidence="2"/>
<keyword evidence="7" id="KW-0067">ATP-binding</keyword>
<keyword evidence="4" id="KW-0808">Transferase</keyword>
<keyword evidence="10" id="KW-0472">Membrane</keyword>